<feature type="signal peptide" evidence="6">
    <location>
        <begin position="1"/>
        <end position="34"/>
    </location>
</feature>
<evidence type="ECO:0000256" key="5">
    <source>
        <dbReference type="ARBA" id="ARBA00023002"/>
    </source>
</evidence>
<evidence type="ECO:0000313" key="9">
    <source>
        <dbReference type="Proteomes" id="UP001232755"/>
    </source>
</evidence>
<comment type="cofactor">
    <cofactor evidence="1">
        <name>FAD</name>
        <dbReference type="ChEBI" id="CHEBI:57692"/>
    </cofactor>
</comment>
<evidence type="ECO:0000256" key="4">
    <source>
        <dbReference type="ARBA" id="ARBA00022827"/>
    </source>
</evidence>
<dbReference type="InterPro" id="IPR006094">
    <property type="entry name" value="Oxid_FAD_bind_N"/>
</dbReference>
<dbReference type="PANTHER" id="PTHR42973:SF39">
    <property type="entry name" value="FAD-BINDING PCMH-TYPE DOMAIN-CONTAINING PROTEIN"/>
    <property type="match status" value="1"/>
</dbReference>
<evidence type="ECO:0000256" key="6">
    <source>
        <dbReference type="SAM" id="SignalP"/>
    </source>
</evidence>
<evidence type="ECO:0000256" key="3">
    <source>
        <dbReference type="ARBA" id="ARBA00022630"/>
    </source>
</evidence>
<dbReference type="InterPro" id="IPR016166">
    <property type="entry name" value="FAD-bd_PCMH"/>
</dbReference>
<sequence length="538" mass="57667">MPIINRRRLIQGAAASVTALAGGTALPGPAPAFAAGTASGSATGATVTPADPRYPLLTTGNNQRFVAAPDYIKMIRSAADAASAVKAAFSAGKRVSVRSGGHCFTDFVCNPEVEVILDCSEMTSVGYDETKRAFFVEPGARLLQVYEALYKGWGVTLPGGVCYGVGAGGHIAGGGYGLLSRRNGLVADHLYAVEVVTVDAAGTTRIVTATREADDANRDLWWAHTGGGGGNFGVVTRYWLRSPNATGTAPETQLVSPPSHVLTHIQSIPWSELDEAKFKRLVKNFGAWFEANSAPNSPYRYLSGILNVYSTAASGLNLVTQVDADIPGAQQLLDDYLKAVLDGVTTTRAPARKLPWLQATQLLGTINATLNDPTLRGAHKSAYLRTNFTDAQLAALYASMSRPDYRNPRAMLVLFSFGGQVNAVSPDATAVPQRSSVIKMLYQTLWTRSEEDATHLAWLRDLYGNVHAATGGVPGLDGQTDGCYINYPDTDMADPSINTSGIPWQTLYYKGSYARLQRIKKKYDPSNYFRHSMSIKPA</sequence>
<dbReference type="InterPro" id="IPR006311">
    <property type="entry name" value="TAT_signal"/>
</dbReference>
<feature type="chain" id="PRO_5046549728" evidence="6">
    <location>
        <begin position="35"/>
        <end position="538"/>
    </location>
</feature>
<keyword evidence="4" id="KW-0274">FAD</keyword>
<organism evidence="8 9">
    <name type="scientific">Streptomyces africanus</name>
    <dbReference type="NCBI Taxonomy" id="231024"/>
    <lineage>
        <taxon>Bacteria</taxon>
        <taxon>Bacillati</taxon>
        <taxon>Actinomycetota</taxon>
        <taxon>Actinomycetes</taxon>
        <taxon>Kitasatosporales</taxon>
        <taxon>Streptomycetaceae</taxon>
        <taxon>Streptomyces</taxon>
    </lineage>
</organism>
<dbReference type="PROSITE" id="PS51387">
    <property type="entry name" value="FAD_PCMH"/>
    <property type="match status" value="1"/>
</dbReference>
<dbReference type="InterPro" id="IPR050416">
    <property type="entry name" value="FAD-linked_Oxidoreductase"/>
</dbReference>
<evidence type="ECO:0000256" key="1">
    <source>
        <dbReference type="ARBA" id="ARBA00001974"/>
    </source>
</evidence>
<dbReference type="Gene3D" id="3.30.465.10">
    <property type="match status" value="1"/>
</dbReference>
<dbReference type="RefSeq" id="WP_307177958.1">
    <property type="nucleotide sequence ID" value="NZ_JAUSYP010000001.1"/>
</dbReference>
<dbReference type="PROSITE" id="PS51318">
    <property type="entry name" value="TAT"/>
    <property type="match status" value="1"/>
</dbReference>
<dbReference type="Proteomes" id="UP001232755">
    <property type="component" value="Unassembled WGS sequence"/>
</dbReference>
<comment type="caution">
    <text evidence="8">The sequence shown here is derived from an EMBL/GenBank/DDBJ whole genome shotgun (WGS) entry which is preliminary data.</text>
</comment>
<dbReference type="InterPro" id="IPR036318">
    <property type="entry name" value="FAD-bd_PCMH-like_sf"/>
</dbReference>
<dbReference type="Pfam" id="PF01565">
    <property type="entry name" value="FAD_binding_4"/>
    <property type="match status" value="1"/>
</dbReference>
<keyword evidence="5" id="KW-0560">Oxidoreductase</keyword>
<dbReference type="PANTHER" id="PTHR42973">
    <property type="entry name" value="BINDING OXIDOREDUCTASE, PUTATIVE (AFU_ORTHOLOGUE AFUA_1G17690)-RELATED"/>
    <property type="match status" value="1"/>
</dbReference>
<dbReference type="SUPFAM" id="SSF56176">
    <property type="entry name" value="FAD-binding/transporter-associated domain-like"/>
    <property type="match status" value="1"/>
</dbReference>
<dbReference type="EMBL" id="JAUSYP010000001">
    <property type="protein sequence ID" value="MDQ0751893.1"/>
    <property type="molecule type" value="Genomic_DNA"/>
</dbReference>
<protein>
    <submittedName>
        <fullName evidence="8">FAD/FMN-containing dehydrogenase</fullName>
    </submittedName>
</protein>
<dbReference type="Pfam" id="PF08031">
    <property type="entry name" value="BBE"/>
    <property type="match status" value="1"/>
</dbReference>
<proteinExistence type="inferred from homology"/>
<evidence type="ECO:0000256" key="2">
    <source>
        <dbReference type="ARBA" id="ARBA00005466"/>
    </source>
</evidence>
<gene>
    <name evidence="8" type="ORF">QF034_006124</name>
</gene>
<comment type="similarity">
    <text evidence="2">Belongs to the oxygen-dependent FAD-linked oxidoreductase family.</text>
</comment>
<dbReference type="InterPro" id="IPR012951">
    <property type="entry name" value="BBE"/>
</dbReference>
<keyword evidence="9" id="KW-1185">Reference proteome</keyword>
<reference evidence="8 9" key="1">
    <citation type="submission" date="2023-07" db="EMBL/GenBank/DDBJ databases">
        <title>Comparative genomics of wheat-associated soil bacteria to identify genetic determinants of phenazine resistance.</title>
        <authorList>
            <person name="Mouncey N."/>
        </authorList>
    </citation>
    <scope>NUCLEOTIDE SEQUENCE [LARGE SCALE GENOMIC DNA]</scope>
    <source>
        <strain evidence="8 9">B3I12</strain>
    </source>
</reference>
<feature type="domain" description="FAD-binding PCMH-type" evidence="7">
    <location>
        <begin position="64"/>
        <end position="245"/>
    </location>
</feature>
<evidence type="ECO:0000259" key="7">
    <source>
        <dbReference type="PROSITE" id="PS51387"/>
    </source>
</evidence>
<accession>A0ABU0QWX0</accession>
<evidence type="ECO:0000313" key="8">
    <source>
        <dbReference type="EMBL" id="MDQ0751893.1"/>
    </source>
</evidence>
<keyword evidence="3" id="KW-0285">Flavoprotein</keyword>
<dbReference type="Gene3D" id="3.40.462.20">
    <property type="match status" value="1"/>
</dbReference>
<dbReference type="InterPro" id="IPR016169">
    <property type="entry name" value="FAD-bd_PCMH_sub2"/>
</dbReference>
<keyword evidence="6" id="KW-0732">Signal</keyword>
<name>A0ABU0QWX0_9ACTN</name>